<sequence length="248" mass="28372">MNSIVTCVEYSDYFKAVLPANAKHFETVLVVTTLQDVETIKIVQSVENAFLWITDAFYRGGASFRKGLALEEGLRLLKPTGWTVIFDADTLMPDAMDFSQIEPGNLYSPYRRLLADVGLLVDAPRWEKLEEGPEKRTGEFAGYFFLFHAEDPVLKTRPWYPTQWTHAGGSDTEFAEKWPLERRKRLPFEVLHMGPLGQNWCGRHTQMADGKEPEMAEQRRRAIQEMRGLRERHGYAKEKLGGELSSNG</sequence>
<dbReference type="AlphaFoldDB" id="A0A6M3XHH0"/>
<accession>A0A6M3XHH0</accession>
<dbReference type="GO" id="GO:0016740">
    <property type="term" value="F:transferase activity"/>
    <property type="evidence" value="ECO:0007669"/>
    <property type="project" value="UniProtKB-KW"/>
</dbReference>
<dbReference type="EMBL" id="MT144661">
    <property type="protein sequence ID" value="QJH96757.1"/>
    <property type="molecule type" value="Genomic_DNA"/>
</dbReference>
<keyword evidence="2" id="KW-0808">Transferase</keyword>
<gene>
    <name evidence="2" type="ORF">TM448B00801_0015</name>
</gene>
<feature type="region of interest" description="Disordered" evidence="1">
    <location>
        <begin position="226"/>
        <end position="248"/>
    </location>
</feature>
<evidence type="ECO:0000256" key="1">
    <source>
        <dbReference type="SAM" id="MobiDB-lite"/>
    </source>
</evidence>
<protein>
    <submittedName>
        <fullName evidence="2">Putative glycosyltransferase</fullName>
    </submittedName>
</protein>
<organism evidence="2">
    <name type="scientific">viral metagenome</name>
    <dbReference type="NCBI Taxonomy" id="1070528"/>
    <lineage>
        <taxon>unclassified sequences</taxon>
        <taxon>metagenomes</taxon>
        <taxon>organismal metagenomes</taxon>
    </lineage>
</organism>
<proteinExistence type="predicted"/>
<reference evidence="2" key="1">
    <citation type="submission" date="2020-03" db="EMBL/GenBank/DDBJ databases">
        <title>The deep terrestrial virosphere.</title>
        <authorList>
            <person name="Holmfeldt K."/>
            <person name="Nilsson E."/>
            <person name="Simone D."/>
            <person name="Lopez-Fernandez M."/>
            <person name="Wu X."/>
            <person name="de Brujin I."/>
            <person name="Lundin D."/>
            <person name="Andersson A."/>
            <person name="Bertilsson S."/>
            <person name="Dopson M."/>
        </authorList>
    </citation>
    <scope>NUCLEOTIDE SEQUENCE</scope>
    <source>
        <strain evidence="2">TM448B00801</strain>
    </source>
</reference>
<evidence type="ECO:0000313" key="2">
    <source>
        <dbReference type="EMBL" id="QJH96757.1"/>
    </source>
</evidence>
<name>A0A6M3XHH0_9ZZZZ</name>
<feature type="compositionally biased region" description="Basic and acidic residues" evidence="1">
    <location>
        <begin position="226"/>
        <end position="241"/>
    </location>
</feature>